<keyword evidence="4 5" id="KW-0413">Isomerase</keyword>
<dbReference type="GO" id="GO:1990481">
    <property type="term" value="P:mRNA pseudouridine synthesis"/>
    <property type="evidence" value="ECO:0007669"/>
    <property type="project" value="TreeGrafter"/>
</dbReference>
<keyword evidence="8" id="KW-0456">Lyase</keyword>
<dbReference type="InterPro" id="IPR002501">
    <property type="entry name" value="PsdUridine_synth_N"/>
</dbReference>
<dbReference type="Pfam" id="PF01509">
    <property type="entry name" value="TruB_N"/>
    <property type="match status" value="1"/>
</dbReference>
<dbReference type="InterPro" id="IPR014780">
    <property type="entry name" value="tRNA_psdUridine_synth_TruB"/>
</dbReference>
<sequence>MQNGVILLNKRFGERSTRCVSKIKSLVGRGLKIGHAGTLDSTAEGLLVILLGSMTRTSSFIMELPKIYEVKAHLGYETDTLDSSGVIVKESCAEHVTRKDVEVSLASMLGWINQVPPKISAVRIEGKRSHELARKGVDISPAPKPVRVYKIEVCDFDLTEKSISLSIHCGKGTYIRSIIRDLGRALGCYATVTSLRRTYVGLMDLQDSVSLEQLQMGSVDKYLLKPYEILKNYTIYYIPEDLQRWIKAGNRVEPSKLVRRSWSPFGIGRHVVLVGRDFFSFAERMYISGKPLFKPVRTIMCSEEELRKEDIK</sequence>
<dbReference type="Pfam" id="PF16198">
    <property type="entry name" value="TruB_C_2"/>
    <property type="match status" value="1"/>
</dbReference>
<evidence type="ECO:0000256" key="3">
    <source>
        <dbReference type="ARBA" id="ARBA00022694"/>
    </source>
</evidence>
<evidence type="ECO:0000256" key="5">
    <source>
        <dbReference type="HAMAP-Rule" id="MF_01080"/>
    </source>
</evidence>
<dbReference type="STRING" id="580340.Tlie_0928"/>
<dbReference type="GO" id="GO:0160148">
    <property type="term" value="F:tRNA pseudouridine(55) synthase activity"/>
    <property type="evidence" value="ECO:0007669"/>
    <property type="project" value="UniProtKB-EC"/>
</dbReference>
<dbReference type="InterPro" id="IPR020103">
    <property type="entry name" value="PsdUridine_synth_cat_dom_sf"/>
</dbReference>
<dbReference type="Gene3D" id="3.30.2350.10">
    <property type="entry name" value="Pseudouridine synthase"/>
    <property type="match status" value="1"/>
</dbReference>
<dbReference type="InterPro" id="IPR032819">
    <property type="entry name" value="TruB_C"/>
</dbReference>
<protein>
    <recommendedName>
        <fullName evidence="5">tRNA pseudouridine synthase B</fullName>
        <ecNumber evidence="5">5.4.99.25</ecNumber>
    </recommendedName>
    <alternativeName>
        <fullName evidence="5">tRNA pseudouridine(55) synthase</fullName>
        <shortName evidence="5">Psi55 synthase</shortName>
    </alternativeName>
    <alternativeName>
        <fullName evidence="5">tRNA pseudouridylate synthase</fullName>
    </alternativeName>
    <alternativeName>
        <fullName evidence="5">tRNA-uridine isomerase</fullName>
    </alternativeName>
</protein>
<dbReference type="EMBL" id="CP003096">
    <property type="protein sequence ID" value="AER66661.1"/>
    <property type="molecule type" value="Genomic_DNA"/>
</dbReference>
<keyword evidence="3 5" id="KW-0819">tRNA processing</keyword>
<dbReference type="GO" id="GO:0031119">
    <property type="term" value="P:tRNA pseudouridine synthesis"/>
    <property type="evidence" value="ECO:0007669"/>
    <property type="project" value="UniProtKB-UniRule"/>
</dbReference>
<dbReference type="HAMAP" id="MF_01080">
    <property type="entry name" value="TruB_bact"/>
    <property type="match status" value="1"/>
</dbReference>
<evidence type="ECO:0000256" key="4">
    <source>
        <dbReference type="ARBA" id="ARBA00023235"/>
    </source>
</evidence>
<evidence type="ECO:0000259" key="7">
    <source>
        <dbReference type="Pfam" id="PF16198"/>
    </source>
</evidence>
<organism evidence="8 9">
    <name type="scientific">Thermovirga lienii (strain ATCC BAA-1197 / DSM 17291 / Cas60314)</name>
    <dbReference type="NCBI Taxonomy" id="580340"/>
    <lineage>
        <taxon>Bacteria</taxon>
        <taxon>Thermotogati</taxon>
        <taxon>Synergistota</taxon>
        <taxon>Synergistia</taxon>
        <taxon>Synergistales</taxon>
        <taxon>Thermovirgaceae</taxon>
        <taxon>Thermovirga</taxon>
    </lineage>
</organism>
<dbReference type="PANTHER" id="PTHR13767:SF2">
    <property type="entry name" value="PSEUDOURIDYLATE SYNTHASE TRUB1"/>
    <property type="match status" value="1"/>
</dbReference>
<dbReference type="OrthoDB" id="9802309at2"/>
<accession>G7V9W1</accession>
<dbReference type="AlphaFoldDB" id="G7V9W1"/>
<feature type="domain" description="Pseudouridine synthase II N-terminal" evidence="6">
    <location>
        <begin position="32"/>
        <end position="175"/>
    </location>
</feature>
<evidence type="ECO:0000256" key="1">
    <source>
        <dbReference type="ARBA" id="ARBA00000385"/>
    </source>
</evidence>
<reference evidence="8 9" key="2">
    <citation type="journal article" date="2012" name="Stand. Genomic Sci.">
        <title>Genome sequence of the moderately thermophilic, amino-acid-degrading and sulfur-reducing bacterium Thermovirga lienii type strain (Cas60314(T)).</title>
        <authorList>
            <person name="Goker M."/>
            <person name="Saunders E."/>
            <person name="Lapidus A."/>
            <person name="Nolan M."/>
            <person name="Lucas S."/>
            <person name="Hammon N."/>
            <person name="Deshpande S."/>
            <person name="Cheng J.F."/>
            <person name="Han C."/>
            <person name="Tapia R."/>
            <person name="Goodwin L.A."/>
            <person name="Pitluck S."/>
            <person name="Liolios K."/>
            <person name="Mavromatis K."/>
            <person name="Pagani I."/>
            <person name="Ivanova N."/>
            <person name="Mikhailova N."/>
            <person name="Pati A."/>
            <person name="Chen A."/>
            <person name="Palaniappan K."/>
            <person name="Land M."/>
            <person name="Chang Y.J."/>
            <person name="Jeffries C.D."/>
            <person name="Brambilla E.M."/>
            <person name="Rohde M."/>
            <person name="Spring S."/>
            <person name="Detter J.C."/>
            <person name="Woyke T."/>
            <person name="Bristow J."/>
            <person name="Eisen J.A."/>
            <person name="Markowitz V."/>
            <person name="Hugenholtz P."/>
            <person name="Kyrpides N.C."/>
            <person name="Klenk H.P."/>
        </authorList>
    </citation>
    <scope>NUCLEOTIDE SEQUENCE [LARGE SCALE GENOMIC DNA]</scope>
    <source>
        <strain evidence="9">ATCC BAA-1197 / DSM 17291 / Cas60314</strain>
    </source>
</reference>
<comment type="similarity">
    <text evidence="2 5">Belongs to the pseudouridine synthase TruB family. Type 1 subfamily.</text>
</comment>
<comment type="catalytic activity">
    <reaction evidence="1 5">
        <text>uridine(55) in tRNA = pseudouridine(55) in tRNA</text>
        <dbReference type="Rhea" id="RHEA:42532"/>
        <dbReference type="Rhea" id="RHEA-COMP:10101"/>
        <dbReference type="Rhea" id="RHEA-COMP:10102"/>
        <dbReference type="ChEBI" id="CHEBI:65314"/>
        <dbReference type="ChEBI" id="CHEBI:65315"/>
        <dbReference type="EC" id="5.4.99.25"/>
    </reaction>
</comment>
<dbReference type="eggNOG" id="COG0130">
    <property type="taxonomic scope" value="Bacteria"/>
</dbReference>
<evidence type="ECO:0000259" key="6">
    <source>
        <dbReference type="Pfam" id="PF01509"/>
    </source>
</evidence>
<dbReference type="SUPFAM" id="SSF55120">
    <property type="entry name" value="Pseudouridine synthase"/>
    <property type="match status" value="1"/>
</dbReference>
<keyword evidence="9" id="KW-1185">Reference proteome</keyword>
<feature type="domain" description="tRNA pseudouridylate synthase B C-terminal" evidence="7">
    <location>
        <begin position="176"/>
        <end position="216"/>
    </location>
</feature>
<evidence type="ECO:0000313" key="8">
    <source>
        <dbReference type="EMBL" id="AER66661.1"/>
    </source>
</evidence>
<name>G7V9W1_THELD</name>
<dbReference type="NCBIfam" id="TIGR00431">
    <property type="entry name" value="TruB"/>
    <property type="match status" value="1"/>
</dbReference>
<dbReference type="PANTHER" id="PTHR13767">
    <property type="entry name" value="TRNA-PSEUDOURIDINE SYNTHASE"/>
    <property type="match status" value="1"/>
</dbReference>
<dbReference type="HOGENOM" id="CLU_032087_0_0_0"/>
<dbReference type="GO" id="GO:0016829">
    <property type="term" value="F:lyase activity"/>
    <property type="evidence" value="ECO:0007669"/>
    <property type="project" value="UniProtKB-KW"/>
</dbReference>
<dbReference type="EC" id="5.4.99.25" evidence="5"/>
<comment type="function">
    <text evidence="5">Responsible for synthesis of pseudouridine from uracil-55 in the psi GC loop of transfer RNAs.</text>
</comment>
<dbReference type="CDD" id="cd02573">
    <property type="entry name" value="PseudoU_synth_EcTruB"/>
    <property type="match status" value="1"/>
</dbReference>
<proteinExistence type="inferred from homology"/>
<dbReference type="GO" id="GO:0003723">
    <property type="term" value="F:RNA binding"/>
    <property type="evidence" value="ECO:0007669"/>
    <property type="project" value="InterPro"/>
</dbReference>
<reference evidence="9" key="1">
    <citation type="submission" date="2011-10" db="EMBL/GenBank/DDBJ databases">
        <title>The complete genome of chromosome of Thermovirga lienii DSM 17291.</title>
        <authorList>
            <consortium name="US DOE Joint Genome Institute (JGI-PGF)"/>
            <person name="Lucas S."/>
            <person name="Copeland A."/>
            <person name="Lapidus A."/>
            <person name="Glavina del Rio T."/>
            <person name="Dalin E."/>
            <person name="Tice H."/>
            <person name="Bruce D."/>
            <person name="Goodwin L."/>
            <person name="Pitluck S."/>
            <person name="Peters L."/>
            <person name="Mikhailova N."/>
            <person name="Saunders E."/>
            <person name="Kyrpides N."/>
            <person name="Mavromatis K."/>
            <person name="Ivanova N."/>
            <person name="Last F.I."/>
            <person name="Brettin T."/>
            <person name="Detter J.C."/>
            <person name="Han C."/>
            <person name="Larimer F."/>
            <person name="Land M."/>
            <person name="Hauser L."/>
            <person name="Markowitz V."/>
            <person name="Cheng J.-F."/>
            <person name="Hugenholtz P."/>
            <person name="Woyke T."/>
            <person name="Wu D."/>
            <person name="Spring S."/>
            <person name="Schroeder M."/>
            <person name="Brambilla E.-M."/>
            <person name="Klenk H.-P."/>
            <person name="Eisen J.A."/>
        </authorList>
    </citation>
    <scope>NUCLEOTIDE SEQUENCE [LARGE SCALE GENOMIC DNA]</scope>
    <source>
        <strain evidence="9">ATCC BAA-1197 / DSM 17291 / Cas60314</strain>
    </source>
</reference>
<evidence type="ECO:0000313" key="9">
    <source>
        <dbReference type="Proteomes" id="UP000005868"/>
    </source>
</evidence>
<feature type="active site" description="Nucleophile" evidence="5">
    <location>
        <position position="40"/>
    </location>
</feature>
<gene>
    <name evidence="5" type="primary">truB</name>
    <name evidence="8" type="ordered locus">Tlie_0928</name>
</gene>
<evidence type="ECO:0000256" key="2">
    <source>
        <dbReference type="ARBA" id="ARBA00005642"/>
    </source>
</evidence>
<dbReference type="KEGG" id="tli:Tlie_0928"/>
<dbReference type="Proteomes" id="UP000005868">
    <property type="component" value="Chromosome"/>
</dbReference>